<evidence type="ECO:0000259" key="1">
    <source>
        <dbReference type="Pfam" id="PF04248"/>
    </source>
</evidence>
<dbReference type="InterPro" id="IPR038694">
    <property type="entry name" value="DUF427_sf"/>
</dbReference>
<accession>A0A6G9Y5V6</accession>
<reference evidence="2 3" key="1">
    <citation type="journal article" date="2019" name="ACS Chem. Biol.">
        <title>Identification and Mobilization of a Cryptic Antibiotic Biosynthesis Gene Locus from a Human-Pathogenic Nocardia Isolate.</title>
        <authorList>
            <person name="Herisse M."/>
            <person name="Ishida K."/>
            <person name="Porter J.L."/>
            <person name="Howden B."/>
            <person name="Hertweck C."/>
            <person name="Stinear T.P."/>
            <person name="Pidot S.J."/>
        </authorList>
    </citation>
    <scope>NUCLEOTIDE SEQUENCE [LARGE SCALE GENOMIC DNA]</scope>
    <source>
        <strain evidence="2 3">AUSMDU00012717</strain>
    </source>
</reference>
<dbReference type="Proteomes" id="UP000503540">
    <property type="component" value="Chromosome"/>
</dbReference>
<evidence type="ECO:0000313" key="3">
    <source>
        <dbReference type="Proteomes" id="UP000503540"/>
    </source>
</evidence>
<name>A0A6G9Y5V6_9NOCA</name>
<proteinExistence type="predicted"/>
<feature type="domain" description="DUF427" evidence="1">
    <location>
        <begin position="18"/>
        <end position="100"/>
    </location>
</feature>
<dbReference type="PANTHER" id="PTHR34310">
    <property type="entry name" value="DUF427 DOMAIN PROTEIN (AFU_ORTHOLOGUE AFUA_3G02220)"/>
    <property type="match status" value="1"/>
</dbReference>
<organism evidence="2 3">
    <name type="scientific">Nocardia arthritidis</name>
    <dbReference type="NCBI Taxonomy" id="228602"/>
    <lineage>
        <taxon>Bacteria</taxon>
        <taxon>Bacillati</taxon>
        <taxon>Actinomycetota</taxon>
        <taxon>Actinomycetes</taxon>
        <taxon>Mycobacteriales</taxon>
        <taxon>Nocardiaceae</taxon>
        <taxon>Nocardia</taxon>
    </lineage>
</organism>
<feature type="domain" description="DUF427" evidence="1">
    <location>
        <begin position="138"/>
        <end position="230"/>
    </location>
</feature>
<dbReference type="PANTHER" id="PTHR34310:SF9">
    <property type="entry name" value="BLR5716 PROTEIN"/>
    <property type="match status" value="1"/>
</dbReference>
<dbReference type="RefSeq" id="WP_167471695.1">
    <property type="nucleotide sequence ID" value="NZ_CP046172.1"/>
</dbReference>
<gene>
    <name evidence="2" type="ORF">F5544_02680</name>
</gene>
<dbReference type="InterPro" id="IPR007361">
    <property type="entry name" value="DUF427"/>
</dbReference>
<dbReference type="EMBL" id="CP046172">
    <property type="protein sequence ID" value="QIS08456.1"/>
    <property type="molecule type" value="Genomic_DNA"/>
</dbReference>
<sequence>MTEPKRGRVKVEIGQKRVRAYLGGHLVADTVRPVLVWESPHYPTYYLPAADLHAKSEPAGRTEHSPSRGEGTVYDVVVNGSTAAGAALRYHDSPLPELNDLVRLQFDKFEWFEENEPIFVHPRDPYTRVDILASSRHVRVEIDGVTVADSHCPHILFETGLPARYYLPLTDVRMDLLTPTDTHTSCPYKGTAEYWSVRVGDKEHKDIVWGYRTPLPESQKVAGLVCFYNEKVDIYVDDVLQERPRTPFS</sequence>
<keyword evidence="3" id="KW-1185">Reference proteome</keyword>
<protein>
    <submittedName>
        <fullName evidence="2">DUF427 domain-containing protein</fullName>
    </submittedName>
</protein>
<dbReference type="AlphaFoldDB" id="A0A6G9Y5V6"/>
<dbReference type="KEGG" id="nah:F5544_02680"/>
<evidence type="ECO:0000313" key="2">
    <source>
        <dbReference type="EMBL" id="QIS08456.1"/>
    </source>
</evidence>
<dbReference type="Pfam" id="PF04248">
    <property type="entry name" value="NTP_transf_9"/>
    <property type="match status" value="2"/>
</dbReference>
<dbReference type="Gene3D" id="2.170.150.40">
    <property type="entry name" value="Domain of unknown function (DUF427)"/>
    <property type="match status" value="2"/>
</dbReference>